<feature type="domain" description="Thioredoxin" evidence="9">
    <location>
        <begin position="54"/>
        <end position="212"/>
    </location>
</feature>
<dbReference type="InterPro" id="IPR036249">
    <property type="entry name" value="Thioredoxin-like_sf"/>
</dbReference>
<dbReference type="InterPro" id="IPR050217">
    <property type="entry name" value="Peroxiredoxin"/>
</dbReference>
<dbReference type="GO" id="GO:0005829">
    <property type="term" value="C:cytosol"/>
    <property type="evidence" value="ECO:0007669"/>
    <property type="project" value="TreeGrafter"/>
</dbReference>
<dbReference type="PANTHER" id="PTHR10681">
    <property type="entry name" value="THIOREDOXIN PEROXIDASE"/>
    <property type="match status" value="1"/>
</dbReference>
<sequence length="247" mass="26905">MRSILNSVARVAGRVATPSTSLTRQSITQRAVWSSSQSGLLSRGFATSPAWKRSLVQSTAPAWTSQAVVDGEIKSLSLADYQGKYVVMVFYPLDFTFVCPTELVAFSDRAADFERLNTQVVGVSVDSEFAHLAWTQLPRARGGLGPMQIPLVSDITKTIARDYGVLLKGAGVALRGLFIIDPTGNVRIAHVNDLPIGRSVDETLRLVEALQFHAEHGEVCPANWTKGADTIKPTPNDSQEYFNKVNK</sequence>
<dbReference type="GO" id="GO:0008379">
    <property type="term" value="F:thioredoxin peroxidase activity"/>
    <property type="evidence" value="ECO:0007669"/>
    <property type="project" value="TreeGrafter"/>
</dbReference>
<dbReference type="InterPro" id="IPR013766">
    <property type="entry name" value="Thioredoxin_domain"/>
</dbReference>
<dbReference type="Pfam" id="PF00578">
    <property type="entry name" value="AhpC-TSA"/>
    <property type="match status" value="1"/>
</dbReference>
<evidence type="ECO:0000256" key="1">
    <source>
        <dbReference type="ARBA" id="ARBA00009796"/>
    </source>
</evidence>
<keyword evidence="7" id="KW-0676">Redox-active center</keyword>
<accession>A0A4P9ZQA7</accession>
<dbReference type="AlphaFoldDB" id="A0A4P9ZQA7"/>
<dbReference type="InterPro" id="IPR019479">
    <property type="entry name" value="Peroxiredoxin_C"/>
</dbReference>
<keyword evidence="4" id="KW-0049">Antioxidant</keyword>
<dbReference type="PROSITE" id="PS51352">
    <property type="entry name" value="THIOREDOXIN_2"/>
    <property type="match status" value="1"/>
</dbReference>
<evidence type="ECO:0000256" key="5">
    <source>
        <dbReference type="ARBA" id="ARBA00023002"/>
    </source>
</evidence>
<dbReference type="Gene3D" id="3.40.30.10">
    <property type="entry name" value="Glutaredoxin"/>
    <property type="match status" value="1"/>
</dbReference>
<protein>
    <recommendedName>
        <fullName evidence="2">thioredoxin-dependent peroxiredoxin</fullName>
        <ecNumber evidence="2">1.11.1.24</ecNumber>
    </recommendedName>
</protein>
<keyword evidence="11" id="KW-1185">Reference proteome</keyword>
<dbReference type="CDD" id="cd03015">
    <property type="entry name" value="PRX_Typ2cys"/>
    <property type="match status" value="1"/>
</dbReference>
<evidence type="ECO:0000259" key="9">
    <source>
        <dbReference type="PROSITE" id="PS51352"/>
    </source>
</evidence>
<organism evidence="10 11">
    <name type="scientific">Dimargaris cristalligena</name>
    <dbReference type="NCBI Taxonomy" id="215637"/>
    <lineage>
        <taxon>Eukaryota</taxon>
        <taxon>Fungi</taxon>
        <taxon>Fungi incertae sedis</taxon>
        <taxon>Zoopagomycota</taxon>
        <taxon>Kickxellomycotina</taxon>
        <taxon>Dimargaritomycetes</taxon>
        <taxon>Dimargaritales</taxon>
        <taxon>Dimargaritaceae</taxon>
        <taxon>Dimargaris</taxon>
    </lineage>
</organism>
<dbReference type="GO" id="GO:0033554">
    <property type="term" value="P:cellular response to stress"/>
    <property type="evidence" value="ECO:0007669"/>
    <property type="project" value="TreeGrafter"/>
</dbReference>
<dbReference type="Pfam" id="PF10417">
    <property type="entry name" value="1-cysPrx_C"/>
    <property type="match status" value="1"/>
</dbReference>
<dbReference type="GO" id="GO:0045454">
    <property type="term" value="P:cell redox homeostasis"/>
    <property type="evidence" value="ECO:0007669"/>
    <property type="project" value="TreeGrafter"/>
</dbReference>
<dbReference type="GO" id="GO:0042744">
    <property type="term" value="P:hydrogen peroxide catabolic process"/>
    <property type="evidence" value="ECO:0007669"/>
    <property type="project" value="TreeGrafter"/>
</dbReference>
<keyword evidence="3" id="KW-0575">Peroxidase</keyword>
<keyword evidence="5" id="KW-0560">Oxidoreductase</keyword>
<comment type="catalytic activity">
    <reaction evidence="8">
        <text>a hydroperoxide + [thioredoxin]-dithiol = an alcohol + [thioredoxin]-disulfide + H2O</text>
        <dbReference type="Rhea" id="RHEA:62620"/>
        <dbReference type="Rhea" id="RHEA-COMP:10698"/>
        <dbReference type="Rhea" id="RHEA-COMP:10700"/>
        <dbReference type="ChEBI" id="CHEBI:15377"/>
        <dbReference type="ChEBI" id="CHEBI:29950"/>
        <dbReference type="ChEBI" id="CHEBI:30879"/>
        <dbReference type="ChEBI" id="CHEBI:35924"/>
        <dbReference type="ChEBI" id="CHEBI:50058"/>
        <dbReference type="EC" id="1.11.1.24"/>
    </reaction>
</comment>
<dbReference type="EMBL" id="ML002818">
    <property type="protein sequence ID" value="RKP35656.1"/>
    <property type="molecule type" value="Genomic_DNA"/>
</dbReference>
<dbReference type="SUPFAM" id="SSF52833">
    <property type="entry name" value="Thioredoxin-like"/>
    <property type="match status" value="1"/>
</dbReference>
<evidence type="ECO:0000256" key="6">
    <source>
        <dbReference type="ARBA" id="ARBA00023157"/>
    </source>
</evidence>
<dbReference type="FunFam" id="3.40.30.10:FF:000003">
    <property type="entry name" value="Peroxiredoxin 1"/>
    <property type="match status" value="1"/>
</dbReference>
<proteinExistence type="inferred from homology"/>
<dbReference type="STRING" id="215637.A0A4P9ZQA7"/>
<evidence type="ECO:0000256" key="3">
    <source>
        <dbReference type="ARBA" id="ARBA00022559"/>
    </source>
</evidence>
<dbReference type="InterPro" id="IPR000866">
    <property type="entry name" value="AhpC/TSA"/>
</dbReference>
<reference evidence="11" key="1">
    <citation type="journal article" date="2018" name="Nat. Microbiol.">
        <title>Leveraging single-cell genomics to expand the fungal tree of life.</title>
        <authorList>
            <person name="Ahrendt S.R."/>
            <person name="Quandt C.A."/>
            <person name="Ciobanu D."/>
            <person name="Clum A."/>
            <person name="Salamov A."/>
            <person name="Andreopoulos B."/>
            <person name="Cheng J.F."/>
            <person name="Woyke T."/>
            <person name="Pelin A."/>
            <person name="Henrissat B."/>
            <person name="Reynolds N.K."/>
            <person name="Benny G.L."/>
            <person name="Smith M.E."/>
            <person name="James T.Y."/>
            <person name="Grigoriev I.V."/>
        </authorList>
    </citation>
    <scope>NUCLEOTIDE SEQUENCE [LARGE SCALE GENOMIC DNA]</scope>
    <source>
        <strain evidence="11">RSA 468</strain>
    </source>
</reference>
<evidence type="ECO:0000256" key="7">
    <source>
        <dbReference type="ARBA" id="ARBA00023284"/>
    </source>
</evidence>
<dbReference type="EC" id="1.11.1.24" evidence="2"/>
<evidence type="ECO:0000256" key="2">
    <source>
        <dbReference type="ARBA" id="ARBA00013017"/>
    </source>
</evidence>
<evidence type="ECO:0000313" key="10">
    <source>
        <dbReference type="EMBL" id="RKP35656.1"/>
    </source>
</evidence>
<gene>
    <name evidence="10" type="ORF">BJ085DRAFT_32817</name>
</gene>
<dbReference type="Proteomes" id="UP000268162">
    <property type="component" value="Unassembled WGS sequence"/>
</dbReference>
<evidence type="ECO:0000313" key="11">
    <source>
        <dbReference type="Proteomes" id="UP000268162"/>
    </source>
</evidence>
<name>A0A4P9ZQA7_9FUNG</name>
<evidence type="ECO:0000256" key="8">
    <source>
        <dbReference type="ARBA" id="ARBA00049091"/>
    </source>
</evidence>
<keyword evidence="6" id="KW-1015">Disulfide bond</keyword>
<dbReference type="PANTHER" id="PTHR10681:SF171">
    <property type="entry name" value="PEROXIREDOXIN 4"/>
    <property type="match status" value="1"/>
</dbReference>
<evidence type="ECO:0000256" key="4">
    <source>
        <dbReference type="ARBA" id="ARBA00022862"/>
    </source>
</evidence>
<comment type="similarity">
    <text evidence="1">Belongs to the peroxiredoxin family. AhpC/Prx1 subfamily.</text>
</comment>
<dbReference type="OrthoDB" id="185659at2759"/>
<dbReference type="GO" id="GO:0006979">
    <property type="term" value="P:response to oxidative stress"/>
    <property type="evidence" value="ECO:0007669"/>
    <property type="project" value="TreeGrafter"/>
</dbReference>